<dbReference type="InterPro" id="IPR000595">
    <property type="entry name" value="cNMP-bd_dom"/>
</dbReference>
<proteinExistence type="predicted"/>
<gene>
    <name evidence="3" type="ORF">CYMTET_11714</name>
</gene>
<dbReference type="InterPro" id="IPR014710">
    <property type="entry name" value="RmlC-like_jellyroll"/>
</dbReference>
<feature type="compositionally biased region" description="Low complexity" evidence="1">
    <location>
        <begin position="666"/>
        <end position="678"/>
    </location>
</feature>
<dbReference type="EMBL" id="LGRX02004391">
    <property type="protein sequence ID" value="KAK3280444.1"/>
    <property type="molecule type" value="Genomic_DNA"/>
</dbReference>
<dbReference type="AlphaFoldDB" id="A0AAE0LD69"/>
<feature type="region of interest" description="Disordered" evidence="1">
    <location>
        <begin position="564"/>
        <end position="587"/>
    </location>
</feature>
<name>A0AAE0LD69_9CHLO</name>
<dbReference type="CDD" id="cd00038">
    <property type="entry name" value="CAP_ED"/>
    <property type="match status" value="1"/>
</dbReference>
<reference evidence="3 4" key="1">
    <citation type="journal article" date="2015" name="Genome Biol. Evol.">
        <title>Comparative Genomics of a Bacterivorous Green Alga Reveals Evolutionary Causalities and Consequences of Phago-Mixotrophic Mode of Nutrition.</title>
        <authorList>
            <person name="Burns J.A."/>
            <person name="Paasch A."/>
            <person name="Narechania A."/>
            <person name="Kim E."/>
        </authorList>
    </citation>
    <scope>NUCLEOTIDE SEQUENCE [LARGE SCALE GENOMIC DNA]</scope>
    <source>
        <strain evidence="3 4">PLY_AMNH</strain>
    </source>
</reference>
<organism evidence="3 4">
    <name type="scientific">Cymbomonas tetramitiformis</name>
    <dbReference type="NCBI Taxonomy" id="36881"/>
    <lineage>
        <taxon>Eukaryota</taxon>
        <taxon>Viridiplantae</taxon>
        <taxon>Chlorophyta</taxon>
        <taxon>Pyramimonadophyceae</taxon>
        <taxon>Pyramimonadales</taxon>
        <taxon>Pyramimonadaceae</taxon>
        <taxon>Cymbomonas</taxon>
    </lineage>
</organism>
<dbReference type="Proteomes" id="UP001190700">
    <property type="component" value="Unassembled WGS sequence"/>
</dbReference>
<comment type="caution">
    <text evidence="3">The sequence shown here is derived from an EMBL/GenBank/DDBJ whole genome shotgun (WGS) entry which is preliminary data.</text>
</comment>
<keyword evidence="4" id="KW-1185">Reference proteome</keyword>
<feature type="compositionally biased region" description="Low complexity" evidence="1">
    <location>
        <begin position="645"/>
        <end position="656"/>
    </location>
</feature>
<evidence type="ECO:0000256" key="1">
    <source>
        <dbReference type="SAM" id="MobiDB-lite"/>
    </source>
</evidence>
<evidence type="ECO:0000259" key="2">
    <source>
        <dbReference type="PROSITE" id="PS50042"/>
    </source>
</evidence>
<dbReference type="SUPFAM" id="SSF51206">
    <property type="entry name" value="cAMP-binding domain-like"/>
    <property type="match status" value="1"/>
</dbReference>
<dbReference type="PROSITE" id="PS50042">
    <property type="entry name" value="CNMP_BINDING_3"/>
    <property type="match status" value="1"/>
</dbReference>
<evidence type="ECO:0000313" key="3">
    <source>
        <dbReference type="EMBL" id="KAK3280444.1"/>
    </source>
</evidence>
<protein>
    <recommendedName>
        <fullName evidence="2">Cyclic nucleotide-binding domain-containing protein</fullName>
    </recommendedName>
</protein>
<evidence type="ECO:0000313" key="4">
    <source>
        <dbReference type="Proteomes" id="UP001190700"/>
    </source>
</evidence>
<dbReference type="Gene3D" id="2.60.120.10">
    <property type="entry name" value="Jelly Rolls"/>
    <property type="match status" value="1"/>
</dbReference>
<feature type="domain" description="Cyclic nucleotide-binding" evidence="2">
    <location>
        <begin position="387"/>
        <end position="518"/>
    </location>
</feature>
<dbReference type="InterPro" id="IPR018490">
    <property type="entry name" value="cNMP-bd_dom_sf"/>
</dbReference>
<accession>A0AAE0LD69</accession>
<sequence length="781" mass="85385">MDVTCVRACDDAAHTRRLYQTSHYGGETVTGKTKKEGAALMLHFVHADERPAQSGVLGKVGEFARAIGLTPPNGAEPLVYLGSPSPRACDALHVHGTGASRSTKFYTRPTGGKVNLHADGTGQHEDAFLATLGKPLPDGKPVAMLMVASPDVWDGTVSPFHTEFAVIPCFPRAITTLSGRLAIGGDPESQIAGYLHGKPPVDLAAGSDAAPHVVLACKRFKLRAFDARPGTSAAESVARPVGSVDFADPLRAGHYRFYVIGPVAAEDAYPPLLQSLRERGDIWEPENVQGYTRRARVQRGRHLWDPGMMFSPRARGGTRAGRPSVSVEYALVGGREHKKGAFTAWEVSCESGDLVRVLLGPRHPDHAAFLRHLGIDVDVRSLRAVGIFKDLSRDALARLRPHFRRHSHSRGEVLLESGEISDEVHIISSGEVTLLWEPEKVTACNVLQGSGCGVGLILNKGARTTKNLLARLSAQVTLMSQGDHFGEWSVLSGERELVTFVATQTVVLHSIKSKHFLQKIVWKERISCLEWARTKRELYAERIQSMMHRGVANPPQPLASAVNKHTECTRSPTRRVAKPDPRKQLMSSTVATNLFAQLAGRPTTLTNTSFKTDQPSSVKPTLSSLRPASTRPMRPSTSGSKQEQPVRPSSSRGRVSALLSSDNLPSSRTGSSAAMRRASTASVAGSLLNEMSSAPSRGDDFEAFKRLPPRDPDGSVLTEVKCKTDRTVDYARLCMRRRQKILEWHYKLPDPNIVPVEAKTLHHSVRWKLHPNQEDKKKAFE</sequence>
<feature type="compositionally biased region" description="Polar residues" evidence="1">
    <location>
        <begin position="605"/>
        <end position="627"/>
    </location>
</feature>
<feature type="region of interest" description="Disordered" evidence="1">
    <location>
        <begin position="605"/>
        <end position="678"/>
    </location>
</feature>